<dbReference type="UniPathway" id="UPA00109">
    <property type="reaction ID" value="UER00181"/>
</dbReference>
<evidence type="ECO:0000256" key="5">
    <source>
        <dbReference type="ARBA" id="ARBA00022490"/>
    </source>
</evidence>
<sequence length="556" mass="61289">MKAPGVSGTPGWKALEDHAVSEIQGTHLKDLLQSEARNDHLAVEFEDILLDYSRQRVTPKTMLLLHELATQQDLAGKIQAMAEGKHINKTEDRAVLHIALRAAPCDFYANDGKNVVPEVIAVRNQIKEFSHKVRSSAALGHTGKAITDVISVGIGGSYLGAEFVYEALRHERVAKQAAKGRRLRFLANVDPVAVARATEGLNPATTMVIIISKTFTTVETMLNARTLRKWIVDALGEAAIAKHIVAVSTNIKACREFGIQQDNVFAFWDWVGGRYSVTSAVGLLPLSLHYGFDIVQSFLDGARSVDQHFLKAPAQRNIPIILGLLGIWNSSFLKYPVRALLPYSEALCRFVAHIQQVDMESNGKRVTVDGTVLSFATGEVDFGEPGTNGQHSFYQLLHQGQVIPADFIGFVRSQHPVDLPGDAVPNHDELMAAFFSQPDALAIGKQDEQLQQENVPVALMPHKYFPGNRPSSSLLLPELTAYTTGQLLAIYEHRTAVQGFIWDVNSFDQWGVELGKQLGSKVRDQLKDSRRSKSANIHPSFNSSTKNMLLRYLANS</sequence>
<dbReference type="SUPFAM" id="SSF53697">
    <property type="entry name" value="SIS domain"/>
    <property type="match status" value="1"/>
</dbReference>
<dbReference type="GO" id="GO:0004347">
    <property type="term" value="F:glucose-6-phosphate isomerase activity"/>
    <property type="evidence" value="ECO:0007669"/>
    <property type="project" value="UniProtKB-EC"/>
</dbReference>
<dbReference type="Proteomes" id="UP000039324">
    <property type="component" value="Unassembled WGS sequence"/>
</dbReference>
<proteinExistence type="inferred from homology"/>
<dbReference type="PROSITE" id="PS51463">
    <property type="entry name" value="P_GLUCOSE_ISOMERASE_3"/>
    <property type="match status" value="1"/>
</dbReference>
<evidence type="ECO:0000256" key="3">
    <source>
        <dbReference type="ARBA" id="ARBA00011952"/>
    </source>
</evidence>
<evidence type="ECO:0000256" key="1">
    <source>
        <dbReference type="ARBA" id="ARBA00004926"/>
    </source>
</evidence>
<evidence type="ECO:0000256" key="6">
    <source>
        <dbReference type="ARBA" id="ARBA00023152"/>
    </source>
</evidence>
<dbReference type="AlphaFoldDB" id="A0A0G4IJD3"/>
<dbReference type="OMA" id="DWYRQLW"/>
<evidence type="ECO:0000313" key="11">
    <source>
        <dbReference type="EMBL" id="SPQ96359.1"/>
    </source>
</evidence>
<evidence type="ECO:0000256" key="8">
    <source>
        <dbReference type="ARBA" id="ARBA00029321"/>
    </source>
</evidence>
<dbReference type="GO" id="GO:0051156">
    <property type="term" value="P:glucose 6-phosphate metabolic process"/>
    <property type="evidence" value="ECO:0007669"/>
    <property type="project" value="TreeGrafter"/>
</dbReference>
<reference evidence="10 12" key="1">
    <citation type="submission" date="2015-02" db="EMBL/GenBank/DDBJ databases">
        <authorList>
            <person name="Chooi Y.-H."/>
        </authorList>
    </citation>
    <scope>NUCLEOTIDE SEQUENCE [LARGE SCALE GENOMIC DNA]</scope>
    <source>
        <strain evidence="10">E3</strain>
    </source>
</reference>
<evidence type="ECO:0000313" key="10">
    <source>
        <dbReference type="EMBL" id="CEO95192.1"/>
    </source>
</evidence>
<dbReference type="PANTHER" id="PTHR11469:SF1">
    <property type="entry name" value="GLUCOSE-6-PHOSPHATE ISOMERASE"/>
    <property type="match status" value="1"/>
</dbReference>
<dbReference type="GO" id="GO:0097367">
    <property type="term" value="F:carbohydrate derivative binding"/>
    <property type="evidence" value="ECO:0007669"/>
    <property type="project" value="InterPro"/>
</dbReference>
<evidence type="ECO:0000256" key="9">
    <source>
        <dbReference type="RuleBase" id="RU000612"/>
    </source>
</evidence>
<geneLocation type="mitochondrion" evidence="11"/>
<dbReference type="GO" id="GO:0048029">
    <property type="term" value="F:monosaccharide binding"/>
    <property type="evidence" value="ECO:0007669"/>
    <property type="project" value="TreeGrafter"/>
</dbReference>
<dbReference type="PROSITE" id="PS00765">
    <property type="entry name" value="P_GLUCOSE_ISOMERASE_1"/>
    <property type="match status" value="1"/>
</dbReference>
<dbReference type="CDD" id="cd05015">
    <property type="entry name" value="SIS_PGI_1"/>
    <property type="match status" value="1"/>
</dbReference>
<dbReference type="InterPro" id="IPR035482">
    <property type="entry name" value="SIS_PGI_2"/>
</dbReference>
<dbReference type="InterPro" id="IPR023096">
    <property type="entry name" value="G6P_Isomerase_C"/>
</dbReference>
<dbReference type="InterPro" id="IPR035476">
    <property type="entry name" value="SIS_PGI_1"/>
</dbReference>
<keyword evidence="6 9" id="KW-0324">Glycolysis</keyword>
<name>A0A0G4IJD3_PLABS</name>
<dbReference type="InterPro" id="IPR018189">
    <property type="entry name" value="Phosphoglucose_isomerase_CS"/>
</dbReference>
<dbReference type="Gene3D" id="3.40.50.10490">
    <property type="entry name" value="Glucose-6-phosphate isomerase like protein, domain 1"/>
    <property type="match status" value="2"/>
</dbReference>
<keyword evidence="7 9" id="KW-0413">Isomerase</keyword>
<keyword evidence="5" id="KW-0963">Cytoplasm</keyword>
<dbReference type="NCBIfam" id="NF001211">
    <property type="entry name" value="PRK00179.1"/>
    <property type="match status" value="1"/>
</dbReference>
<gene>
    <name evidence="10" type="ORF">PBRA_003958</name>
    <name evidence="11" type="ORF">PLBR_LOCUS3574</name>
</gene>
<dbReference type="PANTHER" id="PTHR11469">
    <property type="entry name" value="GLUCOSE-6-PHOSPHATE ISOMERASE"/>
    <property type="match status" value="1"/>
</dbReference>
<dbReference type="Gene3D" id="1.10.1390.10">
    <property type="match status" value="1"/>
</dbReference>
<dbReference type="Pfam" id="PF00342">
    <property type="entry name" value="PGI"/>
    <property type="match status" value="1"/>
</dbReference>
<dbReference type="HAMAP" id="MF_00473">
    <property type="entry name" value="G6P_isomerase"/>
    <property type="match status" value="1"/>
</dbReference>
<protein>
    <recommendedName>
        <fullName evidence="3 9">Glucose-6-phosphate isomerase</fullName>
        <ecNumber evidence="3 9">5.3.1.9</ecNumber>
    </recommendedName>
</protein>
<dbReference type="OrthoDB" id="5831190at2759"/>
<keyword evidence="11" id="KW-0496">Mitochondrion</keyword>
<accession>A0A0G4IJD3</accession>
<reference evidence="11 13" key="2">
    <citation type="submission" date="2018-03" db="EMBL/GenBank/DDBJ databases">
        <authorList>
            <person name="Fogelqvist J."/>
        </authorList>
    </citation>
    <scope>NUCLEOTIDE SEQUENCE [LARGE SCALE GENOMIC DNA]</scope>
</reference>
<dbReference type="EMBL" id="CDSF01000013">
    <property type="protein sequence ID" value="CEO95192.1"/>
    <property type="molecule type" value="Genomic_DNA"/>
</dbReference>
<dbReference type="EC" id="5.3.1.9" evidence="3 9"/>
<dbReference type="GO" id="GO:0006094">
    <property type="term" value="P:gluconeogenesis"/>
    <property type="evidence" value="ECO:0007669"/>
    <property type="project" value="UniProtKB-KW"/>
</dbReference>
<dbReference type="GO" id="GO:0006096">
    <property type="term" value="P:glycolytic process"/>
    <property type="evidence" value="ECO:0007669"/>
    <property type="project" value="UniProtKB-UniPathway"/>
</dbReference>
<dbReference type="InterPro" id="IPR001672">
    <property type="entry name" value="G6P_Isomerase"/>
</dbReference>
<dbReference type="FunFam" id="3.40.50.10490:FF:000018">
    <property type="entry name" value="Glucose-6-phosphate isomerase"/>
    <property type="match status" value="1"/>
</dbReference>
<dbReference type="STRING" id="37360.A0A0G4IJD3"/>
<organism evidence="10 12">
    <name type="scientific">Plasmodiophora brassicae</name>
    <name type="common">Clubroot disease agent</name>
    <dbReference type="NCBI Taxonomy" id="37360"/>
    <lineage>
        <taxon>Eukaryota</taxon>
        <taxon>Sar</taxon>
        <taxon>Rhizaria</taxon>
        <taxon>Endomyxa</taxon>
        <taxon>Phytomyxea</taxon>
        <taxon>Plasmodiophorida</taxon>
        <taxon>Plasmodiophoridae</taxon>
        <taxon>Plasmodiophora</taxon>
    </lineage>
</organism>
<dbReference type="FunFam" id="3.40.50.10490:FF:000031">
    <property type="entry name" value="Glucose-6-phosphate isomerase"/>
    <property type="match status" value="1"/>
</dbReference>
<evidence type="ECO:0000256" key="4">
    <source>
        <dbReference type="ARBA" id="ARBA00022432"/>
    </source>
</evidence>
<evidence type="ECO:0000313" key="12">
    <source>
        <dbReference type="Proteomes" id="UP000039324"/>
    </source>
</evidence>
<evidence type="ECO:0000256" key="2">
    <source>
        <dbReference type="ARBA" id="ARBA00006604"/>
    </source>
</evidence>
<keyword evidence="4 9" id="KW-0312">Gluconeogenesis</keyword>
<dbReference type="GO" id="GO:0005829">
    <property type="term" value="C:cytosol"/>
    <property type="evidence" value="ECO:0007669"/>
    <property type="project" value="TreeGrafter"/>
</dbReference>
<comment type="similarity">
    <text evidence="2 9">Belongs to the GPI family.</text>
</comment>
<dbReference type="EMBL" id="OVEO01000005">
    <property type="protein sequence ID" value="SPQ96359.1"/>
    <property type="molecule type" value="Genomic_DNA"/>
</dbReference>
<comment type="catalytic activity">
    <reaction evidence="8 9">
        <text>alpha-D-glucose 6-phosphate = beta-D-fructose 6-phosphate</text>
        <dbReference type="Rhea" id="RHEA:11816"/>
        <dbReference type="ChEBI" id="CHEBI:57634"/>
        <dbReference type="ChEBI" id="CHEBI:58225"/>
        <dbReference type="EC" id="5.3.1.9"/>
    </reaction>
</comment>
<dbReference type="CDD" id="cd05016">
    <property type="entry name" value="SIS_PGI_2"/>
    <property type="match status" value="1"/>
</dbReference>
<dbReference type="PRINTS" id="PR00662">
    <property type="entry name" value="G6PISOMERASE"/>
</dbReference>
<dbReference type="Proteomes" id="UP000290189">
    <property type="component" value="Unassembled WGS sequence"/>
</dbReference>
<comment type="pathway">
    <text evidence="1 9">Carbohydrate degradation; glycolysis; D-glyceraldehyde 3-phosphate and glycerone phosphate from D-glucose: step 2/4.</text>
</comment>
<evidence type="ECO:0000256" key="7">
    <source>
        <dbReference type="ARBA" id="ARBA00023235"/>
    </source>
</evidence>
<dbReference type="PROSITE" id="PS00174">
    <property type="entry name" value="P_GLUCOSE_ISOMERASE_2"/>
    <property type="match status" value="1"/>
</dbReference>
<dbReference type="InterPro" id="IPR046348">
    <property type="entry name" value="SIS_dom_sf"/>
</dbReference>
<keyword evidence="12" id="KW-1185">Reference proteome</keyword>
<evidence type="ECO:0000313" key="13">
    <source>
        <dbReference type="Proteomes" id="UP000290189"/>
    </source>
</evidence>